<dbReference type="GO" id="GO:0017004">
    <property type="term" value="P:cytochrome complex assembly"/>
    <property type="evidence" value="ECO:0007669"/>
    <property type="project" value="UniProtKB-KW"/>
</dbReference>
<dbReference type="CDD" id="cd02966">
    <property type="entry name" value="TlpA_like_family"/>
    <property type="match status" value="1"/>
</dbReference>
<evidence type="ECO:0000259" key="6">
    <source>
        <dbReference type="PROSITE" id="PS51352"/>
    </source>
</evidence>
<dbReference type="GO" id="GO:0016491">
    <property type="term" value="F:oxidoreductase activity"/>
    <property type="evidence" value="ECO:0007669"/>
    <property type="project" value="InterPro"/>
</dbReference>
<reference evidence="7 8" key="1">
    <citation type="journal article" date="2011" name="J. Bacteriol.">
        <title>Genome sequence of the algicidal bacterium Kordia algicida OT-1.</title>
        <authorList>
            <person name="Lee H.S."/>
            <person name="Kang S.G."/>
            <person name="Kwon K.K."/>
            <person name="Lee J.H."/>
            <person name="Kim S.J."/>
        </authorList>
    </citation>
    <scope>NUCLEOTIDE SEQUENCE [LARGE SCALE GENOMIC DNA]</scope>
    <source>
        <strain evidence="7 8">OT-1</strain>
    </source>
</reference>
<dbReference type="eggNOG" id="COG0526">
    <property type="taxonomic scope" value="Bacteria"/>
</dbReference>
<organism evidence="7 8">
    <name type="scientific">Kordia algicida OT-1</name>
    <dbReference type="NCBI Taxonomy" id="391587"/>
    <lineage>
        <taxon>Bacteria</taxon>
        <taxon>Pseudomonadati</taxon>
        <taxon>Bacteroidota</taxon>
        <taxon>Flavobacteriia</taxon>
        <taxon>Flavobacteriales</taxon>
        <taxon>Flavobacteriaceae</taxon>
        <taxon>Kordia</taxon>
    </lineage>
</organism>
<evidence type="ECO:0000256" key="1">
    <source>
        <dbReference type="ARBA" id="ARBA00004196"/>
    </source>
</evidence>
<evidence type="ECO:0000313" key="7">
    <source>
        <dbReference type="EMBL" id="EDP95255.1"/>
    </source>
</evidence>
<dbReference type="STRING" id="391587.KAOT1_09291"/>
<name>A9E3Q8_9FLAO</name>
<evidence type="ECO:0000256" key="2">
    <source>
        <dbReference type="ARBA" id="ARBA00022748"/>
    </source>
</evidence>
<evidence type="ECO:0000256" key="5">
    <source>
        <dbReference type="SAM" id="Coils"/>
    </source>
</evidence>
<gene>
    <name evidence="7" type="ORF">KAOT1_09291</name>
</gene>
<dbReference type="Gene3D" id="3.40.30.10">
    <property type="entry name" value="Glutaredoxin"/>
    <property type="match status" value="1"/>
</dbReference>
<dbReference type="OrthoDB" id="743079at2"/>
<dbReference type="PANTHER" id="PTHR42852">
    <property type="entry name" value="THIOL:DISULFIDE INTERCHANGE PROTEIN DSBE"/>
    <property type="match status" value="1"/>
</dbReference>
<keyword evidence="5" id="KW-0175">Coiled coil</keyword>
<dbReference type="Proteomes" id="UP000002945">
    <property type="component" value="Unassembled WGS sequence"/>
</dbReference>
<dbReference type="PROSITE" id="PS51352">
    <property type="entry name" value="THIOREDOXIN_2"/>
    <property type="match status" value="1"/>
</dbReference>
<dbReference type="InterPro" id="IPR050553">
    <property type="entry name" value="Thioredoxin_ResA/DsbE_sf"/>
</dbReference>
<dbReference type="Pfam" id="PF08534">
    <property type="entry name" value="Redoxin"/>
    <property type="match status" value="1"/>
</dbReference>
<evidence type="ECO:0000313" key="8">
    <source>
        <dbReference type="Proteomes" id="UP000002945"/>
    </source>
</evidence>
<dbReference type="RefSeq" id="WP_007094420.1">
    <property type="nucleotide sequence ID" value="NZ_CP142125.1"/>
</dbReference>
<dbReference type="EMBL" id="ABIB01000009">
    <property type="protein sequence ID" value="EDP95255.1"/>
    <property type="molecule type" value="Genomic_DNA"/>
</dbReference>
<protein>
    <submittedName>
        <fullName evidence="7">Thioredoxin family protein</fullName>
    </submittedName>
</protein>
<dbReference type="AlphaFoldDB" id="A9E3Q8"/>
<dbReference type="SUPFAM" id="SSF52833">
    <property type="entry name" value="Thioredoxin-like"/>
    <property type="match status" value="1"/>
</dbReference>
<dbReference type="HOGENOM" id="CLU_042529_1_1_10"/>
<keyword evidence="4" id="KW-0676">Redox-active center</keyword>
<comment type="caution">
    <text evidence="7">The sequence shown here is derived from an EMBL/GenBank/DDBJ whole genome shotgun (WGS) entry which is preliminary data.</text>
</comment>
<evidence type="ECO:0000256" key="3">
    <source>
        <dbReference type="ARBA" id="ARBA00023157"/>
    </source>
</evidence>
<dbReference type="InterPro" id="IPR013766">
    <property type="entry name" value="Thioredoxin_domain"/>
</dbReference>
<proteinExistence type="predicted"/>
<dbReference type="InterPro" id="IPR013740">
    <property type="entry name" value="Redoxin"/>
</dbReference>
<dbReference type="PROSITE" id="PS51257">
    <property type="entry name" value="PROKAR_LIPOPROTEIN"/>
    <property type="match status" value="1"/>
</dbReference>
<keyword evidence="8" id="KW-1185">Reference proteome</keyword>
<sequence>MKKILLVVAAFAIFSCKNEPEIDYVLLSGKIENPKGEKVSIFGNDFKKEISINSDGTFSDTLHIETSGYYNLAHGRERTSLYTKQGDELEVTLDASKFDETIKYSGKGSESNNYLASKFLNNEKLNVQEIFTKEEADFLKTINEQKNKAEDALTKVEGLSDEFISLEKKNINYEYLAYLNRYPSYHPYFAKKENFKVSEGFLAPLDKVDYDNTTDFGNSESYQQIVSNHYLEKYYTDTLKVESIKLIKGIKSQNIKNSLASELAYDISPSNKHIETIYNLIQEIADKDEIKEKVTEKYKKVQNLVAGKNSPAFDYENHKGGTTSLADLKGKYVYIDVWATWCGPCIGEIPSLKKVEKKYHNKNIEFVSISIDTPKAYDTWKNMVKDKELGGIQLMADNAWKSKFVTDYAIEGIPRFILIDPNGKIVNADAPRPSSPKLIELFDELKI</sequence>
<accession>A9E3Q8</accession>
<keyword evidence="2" id="KW-0201">Cytochrome c-type biogenesis</keyword>
<evidence type="ECO:0000256" key="4">
    <source>
        <dbReference type="ARBA" id="ARBA00023284"/>
    </source>
</evidence>
<dbReference type="PANTHER" id="PTHR42852:SF6">
    <property type="entry name" value="THIOL:DISULFIDE INTERCHANGE PROTEIN DSBE"/>
    <property type="match status" value="1"/>
</dbReference>
<feature type="coiled-coil region" evidence="5">
    <location>
        <begin position="139"/>
        <end position="169"/>
    </location>
</feature>
<keyword evidence="3" id="KW-1015">Disulfide bond</keyword>
<comment type="subcellular location">
    <subcellularLocation>
        <location evidence="1">Cell envelope</location>
    </subcellularLocation>
</comment>
<dbReference type="InterPro" id="IPR036249">
    <property type="entry name" value="Thioredoxin-like_sf"/>
</dbReference>
<dbReference type="GO" id="GO:0030313">
    <property type="term" value="C:cell envelope"/>
    <property type="evidence" value="ECO:0007669"/>
    <property type="project" value="UniProtKB-SubCell"/>
</dbReference>
<feature type="domain" description="Thioredoxin" evidence="6">
    <location>
        <begin position="304"/>
        <end position="447"/>
    </location>
</feature>